<keyword evidence="1" id="KW-0560">Oxidoreductase</keyword>
<sequence length="121" mass="14337">MLNVKKTRYWIAHVYNNVKLWNVLFTQELSRKWQLKGISVFVVHPEKLVWTEIHRNSWLCHLLFSDAYPFSKSLKQTAATAVYCATAEELSEISRKYFNNCKICEPSGKLQNEKVRNDLWN</sequence>
<evidence type="ECO:0000313" key="3">
    <source>
        <dbReference type="Proteomes" id="UP001107558"/>
    </source>
</evidence>
<name>A0A9J6B9U7_POLVA</name>
<dbReference type="InterPro" id="IPR036291">
    <property type="entry name" value="NAD(P)-bd_dom_sf"/>
</dbReference>
<organism evidence="2 3">
    <name type="scientific">Polypedilum vanderplanki</name>
    <name type="common">Sleeping chironomid midge</name>
    <dbReference type="NCBI Taxonomy" id="319348"/>
    <lineage>
        <taxon>Eukaryota</taxon>
        <taxon>Metazoa</taxon>
        <taxon>Ecdysozoa</taxon>
        <taxon>Arthropoda</taxon>
        <taxon>Hexapoda</taxon>
        <taxon>Insecta</taxon>
        <taxon>Pterygota</taxon>
        <taxon>Neoptera</taxon>
        <taxon>Endopterygota</taxon>
        <taxon>Diptera</taxon>
        <taxon>Nematocera</taxon>
        <taxon>Chironomoidea</taxon>
        <taxon>Chironomidae</taxon>
        <taxon>Chironominae</taxon>
        <taxon>Polypedilum</taxon>
        <taxon>Polypedilum</taxon>
    </lineage>
</organism>
<reference evidence="2" key="1">
    <citation type="submission" date="2021-03" db="EMBL/GenBank/DDBJ databases">
        <title>Chromosome level genome of the anhydrobiotic midge Polypedilum vanderplanki.</title>
        <authorList>
            <person name="Yoshida Y."/>
            <person name="Kikawada T."/>
            <person name="Gusev O."/>
        </authorList>
    </citation>
    <scope>NUCLEOTIDE SEQUENCE</scope>
    <source>
        <strain evidence="2">NIAS01</strain>
        <tissue evidence="2">Whole body or cell culture</tissue>
    </source>
</reference>
<dbReference type="SUPFAM" id="SSF51735">
    <property type="entry name" value="NAD(P)-binding Rossmann-fold domains"/>
    <property type="match status" value="1"/>
</dbReference>
<accession>A0A9J6B9U7</accession>
<gene>
    <name evidence="2" type="ORF">PVAND_014399</name>
</gene>
<comment type="caution">
    <text evidence="2">The sequence shown here is derived from an EMBL/GenBank/DDBJ whole genome shotgun (WGS) entry which is preliminary data.</text>
</comment>
<evidence type="ECO:0000256" key="1">
    <source>
        <dbReference type="ARBA" id="ARBA00023002"/>
    </source>
</evidence>
<protein>
    <submittedName>
        <fullName evidence="2">Uncharacterized protein</fullName>
    </submittedName>
</protein>
<keyword evidence="3" id="KW-1185">Reference proteome</keyword>
<dbReference type="EMBL" id="JADBJN010000004">
    <property type="protein sequence ID" value="KAG5666368.1"/>
    <property type="molecule type" value="Genomic_DNA"/>
</dbReference>
<dbReference type="PANTHER" id="PTHR43157:SF31">
    <property type="entry name" value="PHOSPHATIDYLINOSITOL-GLYCAN BIOSYNTHESIS CLASS F PROTEIN"/>
    <property type="match status" value="1"/>
</dbReference>
<dbReference type="AlphaFoldDB" id="A0A9J6B9U7"/>
<dbReference type="Gene3D" id="3.40.50.720">
    <property type="entry name" value="NAD(P)-binding Rossmann-like Domain"/>
    <property type="match status" value="1"/>
</dbReference>
<dbReference type="Proteomes" id="UP001107558">
    <property type="component" value="Chromosome 4"/>
</dbReference>
<dbReference type="GO" id="GO:0016491">
    <property type="term" value="F:oxidoreductase activity"/>
    <property type="evidence" value="ECO:0007669"/>
    <property type="project" value="UniProtKB-KW"/>
</dbReference>
<evidence type="ECO:0000313" key="2">
    <source>
        <dbReference type="EMBL" id="KAG5666368.1"/>
    </source>
</evidence>
<dbReference type="OrthoDB" id="9989144at2759"/>
<dbReference type="PANTHER" id="PTHR43157">
    <property type="entry name" value="PHOSPHATIDYLINOSITOL-GLYCAN BIOSYNTHESIS CLASS F PROTEIN-RELATED"/>
    <property type="match status" value="1"/>
</dbReference>
<proteinExistence type="predicted"/>